<keyword evidence="8" id="KW-1185">Reference proteome</keyword>
<keyword evidence="7" id="KW-0808">Transferase</keyword>
<dbReference type="GO" id="GO:0016740">
    <property type="term" value="F:transferase activity"/>
    <property type="evidence" value="ECO:0007669"/>
    <property type="project" value="UniProtKB-KW"/>
</dbReference>
<dbReference type="InterPro" id="IPR017850">
    <property type="entry name" value="Alkaline_phosphatase_core_sf"/>
</dbReference>
<dbReference type="PROSITE" id="PS00149">
    <property type="entry name" value="SULFATASE_2"/>
    <property type="match status" value="1"/>
</dbReference>
<dbReference type="Gene3D" id="2.60.120.200">
    <property type="match status" value="1"/>
</dbReference>
<reference evidence="7 8" key="1">
    <citation type="submission" date="2020-07" db="EMBL/GenBank/DDBJ databases">
        <title>Halieaceae bacterium, F7430, whole genome shotgun sequencing project.</title>
        <authorList>
            <person name="Jiang S."/>
            <person name="Liu Z.W."/>
            <person name="Du Z.J."/>
        </authorList>
    </citation>
    <scope>NUCLEOTIDE SEQUENCE [LARGE SCALE GENOMIC DNA]</scope>
    <source>
        <strain evidence="7 8">F7430</strain>
    </source>
</reference>
<keyword evidence="2" id="KW-0479">Metal-binding</keyword>
<dbReference type="InterPro" id="IPR024607">
    <property type="entry name" value="Sulfatase_CS"/>
</dbReference>
<protein>
    <submittedName>
        <fullName evidence="7">Sulfatase-like hydrolase/transferase</fullName>
    </submittedName>
</protein>
<evidence type="ECO:0000313" key="7">
    <source>
        <dbReference type="EMBL" id="MBA6414288.1"/>
    </source>
</evidence>
<gene>
    <name evidence="7" type="ORF">H2508_14325</name>
</gene>
<dbReference type="InterPro" id="IPR013320">
    <property type="entry name" value="ConA-like_dom_sf"/>
</dbReference>
<dbReference type="InterPro" id="IPR000917">
    <property type="entry name" value="Sulfatase_N"/>
</dbReference>
<dbReference type="EMBL" id="JACFXU010000018">
    <property type="protein sequence ID" value="MBA6414288.1"/>
    <property type="molecule type" value="Genomic_DNA"/>
</dbReference>
<evidence type="ECO:0000256" key="5">
    <source>
        <dbReference type="SAM" id="MobiDB-lite"/>
    </source>
</evidence>
<evidence type="ECO:0000256" key="2">
    <source>
        <dbReference type="ARBA" id="ARBA00022723"/>
    </source>
</evidence>
<organism evidence="7 8">
    <name type="scientific">Sediminihaliea albiluteola</name>
    <dbReference type="NCBI Taxonomy" id="2758564"/>
    <lineage>
        <taxon>Bacteria</taxon>
        <taxon>Pseudomonadati</taxon>
        <taxon>Pseudomonadota</taxon>
        <taxon>Gammaproteobacteria</taxon>
        <taxon>Cellvibrionales</taxon>
        <taxon>Halieaceae</taxon>
        <taxon>Sediminihaliea</taxon>
    </lineage>
</organism>
<evidence type="ECO:0000256" key="1">
    <source>
        <dbReference type="ARBA" id="ARBA00008779"/>
    </source>
</evidence>
<dbReference type="PANTHER" id="PTHR42693:SF33">
    <property type="entry name" value="ARYLSULFATASE"/>
    <property type="match status" value="1"/>
</dbReference>
<dbReference type="Pfam" id="PF00884">
    <property type="entry name" value="Sulfatase"/>
    <property type="match status" value="1"/>
</dbReference>
<evidence type="ECO:0000256" key="3">
    <source>
        <dbReference type="ARBA" id="ARBA00022801"/>
    </source>
</evidence>
<dbReference type="PROSITE" id="PS51257">
    <property type="entry name" value="PROKAR_LIPOPROTEIN"/>
    <property type="match status" value="1"/>
</dbReference>
<sequence>MKLRLFTVAKAKWAELSAVAILLVLFTSLSACGDEAKVSGLAREASAAPPNILLILLDDMGVNDVGAYGGGAGVTPHIDRFAQQGLRYTRHYTDSTCTATRVALLSGQDPASMGFRPAAAGIPAEIKTLPEQLREAGYTTHHIGKWHAGFNTREAWPNAQGFDSFFGFLNQFLLRGPHTETELITGRPTYHNPWLQHDMEAPKQYEGHLSYLLNTAVLDFLERHAKDESPWFLNYWTYAPHRPLQPTEEYLSRHPATAEGRYLALLEEIDALVGRVLQALDDLGLADKTLVLIASDNGGTAKEYPSNAPFRGGKATFFEGGVRTPLFVRWPGQLEAGLEDDRVLSVKDYLPTLVAVAKGQPGDSAAGNFLAANDDARTVSRPLFWEASNSVFHSWSVLDETGRWRLYRDYENKMHLTDLAAAAGGKDVALAEQSSLVAELTQAYSRWHRVQHAPSLPFVADMESSRGQGQFAGYDVLRTPGVEGWSFALALQPEGRSTSMGPQIIAAQEPHWRLQRQAGQLELNMQGLELVAAEPPPGQCSEIVIATQFTQAYSAPAFKSGLVELFYDGVKVASASTDTPRLPPQDFSQPTTLGRDASGGQVFQGQLGPARFWNERLVADEHADVYLQNSVASGQGELCQALVERGGDGGLR</sequence>
<keyword evidence="3 7" id="KW-0378">Hydrolase</keyword>
<dbReference type="InterPro" id="IPR050738">
    <property type="entry name" value="Sulfatase"/>
</dbReference>
<dbReference type="AlphaFoldDB" id="A0A7W2YLD6"/>
<feature type="domain" description="Sulfatase N-terminal" evidence="6">
    <location>
        <begin position="50"/>
        <end position="357"/>
    </location>
</feature>
<dbReference type="GO" id="GO:0004065">
    <property type="term" value="F:arylsulfatase activity"/>
    <property type="evidence" value="ECO:0007669"/>
    <property type="project" value="TreeGrafter"/>
</dbReference>
<dbReference type="Gene3D" id="3.40.720.10">
    <property type="entry name" value="Alkaline Phosphatase, subunit A"/>
    <property type="match status" value="1"/>
</dbReference>
<accession>A0A7W2YLD6</accession>
<dbReference type="PANTHER" id="PTHR42693">
    <property type="entry name" value="ARYLSULFATASE FAMILY MEMBER"/>
    <property type="match status" value="1"/>
</dbReference>
<comment type="similarity">
    <text evidence="1">Belongs to the sulfatase family.</text>
</comment>
<dbReference type="SUPFAM" id="SSF53649">
    <property type="entry name" value="Alkaline phosphatase-like"/>
    <property type="match status" value="1"/>
</dbReference>
<name>A0A7W2YLD6_9GAMM</name>
<dbReference type="GO" id="GO:0046872">
    <property type="term" value="F:metal ion binding"/>
    <property type="evidence" value="ECO:0007669"/>
    <property type="project" value="UniProtKB-KW"/>
</dbReference>
<evidence type="ECO:0000256" key="4">
    <source>
        <dbReference type="ARBA" id="ARBA00022837"/>
    </source>
</evidence>
<feature type="region of interest" description="Disordered" evidence="5">
    <location>
        <begin position="577"/>
        <end position="600"/>
    </location>
</feature>
<dbReference type="Proteomes" id="UP000539350">
    <property type="component" value="Unassembled WGS sequence"/>
</dbReference>
<evidence type="ECO:0000259" key="6">
    <source>
        <dbReference type="Pfam" id="PF00884"/>
    </source>
</evidence>
<dbReference type="SUPFAM" id="SSF49899">
    <property type="entry name" value="Concanavalin A-like lectins/glucanases"/>
    <property type="match status" value="1"/>
</dbReference>
<keyword evidence="4" id="KW-0106">Calcium</keyword>
<comment type="caution">
    <text evidence="7">The sequence shown here is derived from an EMBL/GenBank/DDBJ whole genome shotgun (WGS) entry which is preliminary data.</text>
</comment>
<evidence type="ECO:0000313" key="8">
    <source>
        <dbReference type="Proteomes" id="UP000539350"/>
    </source>
</evidence>
<proteinExistence type="inferred from homology"/>
<dbReference type="RefSeq" id="WP_182175261.1">
    <property type="nucleotide sequence ID" value="NZ_JACFXU010000018.1"/>
</dbReference>